<dbReference type="Proteomes" id="UP000701801">
    <property type="component" value="Unassembled WGS sequence"/>
</dbReference>
<dbReference type="InterPro" id="IPR001849">
    <property type="entry name" value="PH_domain"/>
</dbReference>
<evidence type="ECO:0000313" key="4">
    <source>
        <dbReference type="Proteomes" id="UP000701801"/>
    </source>
</evidence>
<feature type="region of interest" description="Disordered" evidence="1">
    <location>
        <begin position="1"/>
        <end position="50"/>
    </location>
</feature>
<dbReference type="PROSITE" id="PS50003">
    <property type="entry name" value="PH_DOMAIN"/>
    <property type="match status" value="1"/>
</dbReference>
<dbReference type="OrthoDB" id="1749473at2759"/>
<evidence type="ECO:0000313" key="3">
    <source>
        <dbReference type="EMBL" id="CAG8983861.1"/>
    </source>
</evidence>
<organism evidence="3 4">
    <name type="scientific">Hymenoscyphus albidus</name>
    <dbReference type="NCBI Taxonomy" id="595503"/>
    <lineage>
        <taxon>Eukaryota</taxon>
        <taxon>Fungi</taxon>
        <taxon>Dikarya</taxon>
        <taxon>Ascomycota</taxon>
        <taxon>Pezizomycotina</taxon>
        <taxon>Leotiomycetes</taxon>
        <taxon>Helotiales</taxon>
        <taxon>Helotiaceae</taxon>
        <taxon>Hymenoscyphus</taxon>
    </lineage>
</organism>
<feature type="region of interest" description="Disordered" evidence="1">
    <location>
        <begin position="93"/>
        <end position="173"/>
    </location>
</feature>
<feature type="compositionally biased region" description="Polar residues" evidence="1">
    <location>
        <begin position="17"/>
        <end position="28"/>
    </location>
</feature>
<feature type="compositionally biased region" description="Low complexity" evidence="1">
    <location>
        <begin position="399"/>
        <end position="412"/>
    </location>
</feature>
<feature type="compositionally biased region" description="Low complexity" evidence="1">
    <location>
        <begin position="474"/>
        <end position="491"/>
    </location>
</feature>
<evidence type="ECO:0000256" key="1">
    <source>
        <dbReference type="SAM" id="MobiDB-lite"/>
    </source>
</evidence>
<feature type="compositionally biased region" description="Polar residues" evidence="1">
    <location>
        <begin position="549"/>
        <end position="558"/>
    </location>
</feature>
<feature type="compositionally biased region" description="Pro residues" evidence="1">
    <location>
        <begin position="820"/>
        <end position="829"/>
    </location>
</feature>
<comment type="caution">
    <text evidence="3">The sequence shown here is derived from an EMBL/GenBank/DDBJ whole genome shotgun (WGS) entry which is preliminary data.</text>
</comment>
<proteinExistence type="predicted"/>
<feature type="compositionally biased region" description="Low complexity" evidence="1">
    <location>
        <begin position="150"/>
        <end position="170"/>
    </location>
</feature>
<feature type="compositionally biased region" description="Polar residues" evidence="1">
    <location>
        <begin position="461"/>
        <end position="473"/>
    </location>
</feature>
<sequence>MAKADLENLAFRDTDPSHSFNSPVSAISFNRRARPPPMDLTTPDGGDKRIPLAEKKVHRRASKGGLRGIFTRTKAQMEKGVVSPVLEEPISSISSSFHHKDDRARVSVEKSTTISSPPTPATPVTPASRLARPSRMNFKSKSMKPKHQAPKSSPKSVNSSPSPRRSSAAWDPPPLFQAYPQAVKHATLSASTLSADAILRLNGHSRKPSLREDIGQLFEEGANLDQSSTAIKKEKAKSKHRRQISGSMSKAEWTQKIFVLVTSGYLLQYAGDGSSDRLPEKMMQLGKDSVAFASDAIPGKHWVLQISQALDSDGAPAADSRSLLSRLAFRGADHRRAATSLLLVMDSAEDMDSWLAIVRREIESLGGKKHVSETGKLKPDDKVMQLKAQPSHRYLVQRSSDGSDPTSSTSPTWNDGPREDIYEELHSDLMKPQISRFHGSIADAVTAREGQLEFSKERTNRFSVVSSGQRTLFTSHSSSPSTSPTRESCSTLDDFSLSGTPIEDARPRPKSSAANERRRSMQTVAVPDLDVNALGQYRPHSTYGGPGRPSTTSKFSVPNSSVKRFSAIKSPALNHPATDFPAPLKVTTTPLERKDKALPSIPLETSQYTSRLATTTLIFQSSPENSPRLKPSFVESYSRSSINSGRRSILVPPSSSSKDTFMEFQFPRRYSSVQLLRDTSEDSRDCMSSNVKVALLSPPPLSPPHIGDMVKSNYLTVEKEGAYIVSSHAQGKLRRPKSMQARTGESSMYSSHNLGQVSLQPRIISDDLHATNALKTLSSESNLRTRHTSLRLPSPPSTQRNRTRERRLTGRQSLPVIITGPPPAPPPRCALPALPSPQHATMSRSSTPQFRHRNSVAS</sequence>
<feature type="compositionally biased region" description="Basic and acidic residues" evidence="1">
    <location>
        <begin position="1"/>
        <end position="16"/>
    </location>
</feature>
<dbReference type="EMBL" id="CAJVRM010000742">
    <property type="protein sequence ID" value="CAG8983861.1"/>
    <property type="molecule type" value="Genomic_DNA"/>
</dbReference>
<feature type="region of interest" description="Disordered" evidence="1">
    <location>
        <begin position="461"/>
        <end position="558"/>
    </location>
</feature>
<dbReference type="AlphaFoldDB" id="A0A9N9M452"/>
<feature type="compositionally biased region" description="Polar residues" evidence="1">
    <location>
        <begin position="838"/>
        <end position="849"/>
    </location>
</feature>
<feature type="region of interest" description="Disordered" evidence="1">
    <location>
        <begin position="779"/>
        <end position="858"/>
    </location>
</feature>
<feature type="domain" description="PH" evidence="2">
    <location>
        <begin position="241"/>
        <end position="363"/>
    </location>
</feature>
<gene>
    <name evidence="3" type="ORF">HYALB_00005499</name>
</gene>
<protein>
    <recommendedName>
        <fullName evidence="2">PH domain-containing protein</fullName>
    </recommendedName>
</protein>
<reference evidence="3" key="1">
    <citation type="submission" date="2021-07" db="EMBL/GenBank/DDBJ databases">
        <authorList>
            <person name="Durling M."/>
        </authorList>
    </citation>
    <scope>NUCLEOTIDE SEQUENCE</scope>
</reference>
<evidence type="ECO:0000259" key="2">
    <source>
        <dbReference type="PROSITE" id="PS50003"/>
    </source>
</evidence>
<keyword evidence="4" id="KW-1185">Reference proteome</keyword>
<feature type="region of interest" description="Disordered" evidence="1">
    <location>
        <begin position="728"/>
        <end position="751"/>
    </location>
</feature>
<feature type="compositionally biased region" description="Polar residues" evidence="1">
    <location>
        <begin position="740"/>
        <end position="751"/>
    </location>
</feature>
<accession>A0A9N9M452</accession>
<feature type="compositionally biased region" description="Basic and acidic residues" evidence="1">
    <location>
        <begin position="98"/>
        <end position="108"/>
    </location>
</feature>
<name>A0A9N9M452_9HELO</name>
<feature type="region of interest" description="Disordered" evidence="1">
    <location>
        <begin position="392"/>
        <end position="419"/>
    </location>
</feature>